<organism evidence="8 9">
    <name type="scientific">Acetobacterium paludosum</name>
    <dbReference type="NCBI Taxonomy" id="52693"/>
    <lineage>
        <taxon>Bacteria</taxon>
        <taxon>Bacillati</taxon>
        <taxon>Bacillota</taxon>
        <taxon>Clostridia</taxon>
        <taxon>Eubacteriales</taxon>
        <taxon>Eubacteriaceae</taxon>
        <taxon>Acetobacterium</taxon>
    </lineage>
</organism>
<dbReference type="PANTHER" id="PTHR30106:SF1">
    <property type="entry name" value="UPF0324 MEMBRANE PROTEIN FN0533"/>
    <property type="match status" value="1"/>
</dbReference>
<feature type="transmembrane region" description="Helical" evidence="7">
    <location>
        <begin position="147"/>
        <end position="174"/>
    </location>
</feature>
<comment type="similarity">
    <text evidence="2">Belongs to the UPF0324 family.</text>
</comment>
<dbReference type="PANTHER" id="PTHR30106">
    <property type="entry name" value="INNER MEMBRANE PROTEIN YEIH-RELATED"/>
    <property type="match status" value="1"/>
</dbReference>
<keyword evidence="5 7" id="KW-1133">Transmembrane helix</keyword>
<dbReference type="Pfam" id="PF03601">
    <property type="entry name" value="Cons_hypoth698"/>
    <property type="match status" value="1"/>
</dbReference>
<dbReference type="GO" id="GO:0005886">
    <property type="term" value="C:plasma membrane"/>
    <property type="evidence" value="ECO:0007669"/>
    <property type="project" value="UniProtKB-SubCell"/>
</dbReference>
<evidence type="ECO:0000256" key="6">
    <source>
        <dbReference type="ARBA" id="ARBA00023136"/>
    </source>
</evidence>
<dbReference type="InterPro" id="IPR018383">
    <property type="entry name" value="UPF0324_pro"/>
</dbReference>
<dbReference type="AlphaFoldDB" id="A0A923HRD9"/>
<evidence type="ECO:0000256" key="3">
    <source>
        <dbReference type="ARBA" id="ARBA00022475"/>
    </source>
</evidence>
<feature type="transmembrane region" description="Helical" evidence="7">
    <location>
        <begin position="260"/>
        <end position="287"/>
    </location>
</feature>
<comment type="subcellular location">
    <subcellularLocation>
        <location evidence="1">Cell membrane</location>
        <topology evidence="1">Multi-pass membrane protein</topology>
    </subcellularLocation>
</comment>
<feature type="transmembrane region" description="Helical" evidence="7">
    <location>
        <begin position="65"/>
        <end position="83"/>
    </location>
</feature>
<evidence type="ECO:0000256" key="4">
    <source>
        <dbReference type="ARBA" id="ARBA00022692"/>
    </source>
</evidence>
<keyword evidence="6 7" id="KW-0472">Membrane</keyword>
<feature type="transmembrane region" description="Helical" evidence="7">
    <location>
        <begin position="119"/>
        <end position="141"/>
    </location>
</feature>
<dbReference type="OrthoDB" id="9811391at2"/>
<dbReference type="RefSeq" id="WP_148565610.1">
    <property type="nucleotide sequence ID" value="NZ_RXYA01000001.1"/>
</dbReference>
<gene>
    <name evidence="8" type="ORF">GH810_01530</name>
</gene>
<name>A0A923HRD9_9FIRM</name>
<reference evidence="8" key="2">
    <citation type="submission" date="2020-10" db="EMBL/GenBank/DDBJ databases">
        <title>Comparative genomics of the Acetobacterium genus.</title>
        <authorList>
            <person name="Marshall C."/>
            <person name="May H."/>
            <person name="Norman S."/>
        </authorList>
    </citation>
    <scope>NUCLEOTIDE SEQUENCE</scope>
    <source>
        <strain evidence="8">DER-2019</strain>
    </source>
</reference>
<reference evidence="8" key="1">
    <citation type="submission" date="2019-10" db="EMBL/GenBank/DDBJ databases">
        <authorList>
            <person name="Ross D.E."/>
            <person name="Gulliver D."/>
        </authorList>
    </citation>
    <scope>NUCLEOTIDE SEQUENCE</scope>
    <source>
        <strain evidence="8">DER-2019</strain>
    </source>
</reference>
<evidence type="ECO:0000313" key="8">
    <source>
        <dbReference type="EMBL" id="MBC3886996.1"/>
    </source>
</evidence>
<feature type="transmembrane region" description="Helical" evidence="7">
    <location>
        <begin position="89"/>
        <end position="107"/>
    </location>
</feature>
<proteinExistence type="inferred from homology"/>
<evidence type="ECO:0000313" key="9">
    <source>
        <dbReference type="Proteomes" id="UP000616595"/>
    </source>
</evidence>
<protein>
    <submittedName>
        <fullName evidence="8">Sulfate exporter family transporter</fullName>
    </submittedName>
</protein>
<sequence length="343" mass="36657">MNFIKKNWQGMLLCLVIAIPSSMIGKCFPIIGGPVIAIIGGMVIALFLKDRSRFESGIKFTSKNILQYAVILLGFGLNFSVILETGKQSFPIIIATITTSLVIAFILHKTMHIPSNISTLIGVGSSICGGSAIAATAPVINADDGEVAQAISVIFFFNVLAAILFPVLGTWLGFSTTSGGAFGIFAGTAINDTSSVTAAASTWDSMYNLGSATLDKAVTVKLTRTLAIIPIVFSLAFIRAKKEKTTNENKFSLKKIFPFFIIYFVIASIITTIAANFGVPAVVFTPFKELSKFFIVLAMVAIGLNTDILKLIKSGGKPIIMGFCCWIGITAVSLVMQHMLGIW</sequence>
<comment type="caution">
    <text evidence="8">The sequence shown here is derived from an EMBL/GenBank/DDBJ whole genome shotgun (WGS) entry which is preliminary data.</text>
</comment>
<keyword evidence="9" id="KW-1185">Reference proteome</keyword>
<evidence type="ECO:0000256" key="1">
    <source>
        <dbReference type="ARBA" id="ARBA00004651"/>
    </source>
</evidence>
<dbReference type="Proteomes" id="UP000616595">
    <property type="component" value="Unassembled WGS sequence"/>
</dbReference>
<feature type="transmembrane region" description="Helical" evidence="7">
    <location>
        <begin position="293"/>
        <end position="312"/>
    </location>
</feature>
<accession>A0A923HRD9</accession>
<keyword evidence="3" id="KW-1003">Cell membrane</keyword>
<feature type="transmembrane region" description="Helical" evidence="7">
    <location>
        <begin position="319"/>
        <end position="340"/>
    </location>
</feature>
<feature type="transmembrane region" description="Helical" evidence="7">
    <location>
        <begin position="181"/>
        <end position="202"/>
    </location>
</feature>
<keyword evidence="4 7" id="KW-0812">Transmembrane</keyword>
<evidence type="ECO:0000256" key="5">
    <source>
        <dbReference type="ARBA" id="ARBA00022989"/>
    </source>
</evidence>
<evidence type="ECO:0000256" key="2">
    <source>
        <dbReference type="ARBA" id="ARBA00007977"/>
    </source>
</evidence>
<feature type="transmembrane region" description="Helical" evidence="7">
    <location>
        <begin position="30"/>
        <end position="49"/>
    </location>
</feature>
<dbReference type="EMBL" id="WJBD01000001">
    <property type="protein sequence ID" value="MBC3886996.1"/>
    <property type="molecule type" value="Genomic_DNA"/>
</dbReference>
<feature type="transmembrane region" description="Helical" evidence="7">
    <location>
        <begin position="222"/>
        <end position="240"/>
    </location>
</feature>
<feature type="transmembrane region" description="Helical" evidence="7">
    <location>
        <begin position="7"/>
        <end position="24"/>
    </location>
</feature>
<evidence type="ECO:0000256" key="7">
    <source>
        <dbReference type="SAM" id="Phobius"/>
    </source>
</evidence>